<feature type="transmembrane region" description="Helical" evidence="6">
    <location>
        <begin position="50"/>
        <end position="70"/>
    </location>
</feature>
<feature type="transmembrane region" description="Helical" evidence="6">
    <location>
        <begin position="91"/>
        <end position="111"/>
    </location>
</feature>
<feature type="transmembrane region" description="Helical" evidence="6">
    <location>
        <begin position="20"/>
        <end position="38"/>
    </location>
</feature>
<evidence type="ECO:0000256" key="6">
    <source>
        <dbReference type="SAM" id="Phobius"/>
    </source>
</evidence>
<sequence>MSEQGRSGGANRLVLRDSAVYFSAQLGARALNFIYFLVLARSLPTDEFGVLNYVLTIIVTLDIVIDLGLSRHAMREISRDPGRAQEFLARLLPYKMAAAALVYALYCLWVLTLEQPLVYTLIAVFSALGLFFTSPAMLLENVVQAYHRFTVISTAHVALAVAQFALGGVILLAGGGAVAISLIFAFTYLLYGAILAAELRRLGLRFRPAPAPRAILRSLPASLPYLISALIILLAIKTEFLVFGYFGTPVELGLFGMAVKIVEAGMLLPLALGGVMAPRFAKAHAQGRETLGRLYFSAFEVLAALAIGSAIVAFLLTPVVPLILPEPGFVGIDRVLRLLFFGYPVACIFVFNTFFLFGASRQRGPLALLVALAVLQLGLNGVLQSRYGLTGAALSFTVFMALAAVLSTGFIMAVYIGMRGLRRSVMAPLGASLLAALFYLLSSGWPDSVRLIVALAIFGAAYLGAQKYLPGHTTRIDLGN</sequence>
<name>A0A3A8B9E3_9RHOB</name>
<dbReference type="PANTHER" id="PTHR30250:SF11">
    <property type="entry name" value="O-ANTIGEN TRANSPORTER-RELATED"/>
    <property type="match status" value="1"/>
</dbReference>
<dbReference type="GO" id="GO:0005886">
    <property type="term" value="C:plasma membrane"/>
    <property type="evidence" value="ECO:0007669"/>
    <property type="project" value="UniProtKB-SubCell"/>
</dbReference>
<feature type="transmembrane region" description="Helical" evidence="6">
    <location>
        <begin position="393"/>
        <end position="418"/>
    </location>
</feature>
<reference evidence="7 8" key="1">
    <citation type="submission" date="2018-09" db="EMBL/GenBank/DDBJ databases">
        <title>Roseovarius spongiae sp. nov., isolated from a marine sponge.</title>
        <authorList>
            <person name="Zhuang L."/>
            <person name="Luo L."/>
        </authorList>
    </citation>
    <scope>NUCLEOTIDE SEQUENCE [LARGE SCALE GENOMIC DNA]</scope>
    <source>
        <strain evidence="7 8">HN-E21</strain>
    </source>
</reference>
<evidence type="ECO:0000256" key="2">
    <source>
        <dbReference type="ARBA" id="ARBA00022475"/>
    </source>
</evidence>
<evidence type="ECO:0000256" key="1">
    <source>
        <dbReference type="ARBA" id="ARBA00004651"/>
    </source>
</evidence>
<feature type="transmembrane region" description="Helical" evidence="6">
    <location>
        <begin position="425"/>
        <end position="442"/>
    </location>
</feature>
<feature type="transmembrane region" description="Helical" evidence="6">
    <location>
        <begin position="223"/>
        <end position="246"/>
    </location>
</feature>
<dbReference type="RefSeq" id="WP_121165519.1">
    <property type="nucleotide sequence ID" value="NZ_RAPE01000002.1"/>
</dbReference>
<keyword evidence="3 6" id="KW-0812">Transmembrane</keyword>
<dbReference type="Pfam" id="PF01943">
    <property type="entry name" value="Polysacc_synt"/>
    <property type="match status" value="1"/>
</dbReference>
<accession>A0A3A8B9E3</accession>
<comment type="subcellular location">
    <subcellularLocation>
        <location evidence="1">Cell membrane</location>
        <topology evidence="1">Multi-pass membrane protein</topology>
    </subcellularLocation>
</comment>
<keyword evidence="4 6" id="KW-1133">Transmembrane helix</keyword>
<feature type="transmembrane region" description="Helical" evidence="6">
    <location>
        <begin position="336"/>
        <end position="359"/>
    </location>
</feature>
<comment type="caution">
    <text evidence="7">The sequence shown here is derived from an EMBL/GenBank/DDBJ whole genome shotgun (WGS) entry which is preliminary data.</text>
</comment>
<organism evidence="7 8">
    <name type="scientific">Roseovarius spongiae</name>
    <dbReference type="NCBI Taxonomy" id="2320272"/>
    <lineage>
        <taxon>Bacteria</taxon>
        <taxon>Pseudomonadati</taxon>
        <taxon>Pseudomonadota</taxon>
        <taxon>Alphaproteobacteria</taxon>
        <taxon>Rhodobacterales</taxon>
        <taxon>Roseobacteraceae</taxon>
        <taxon>Roseovarius</taxon>
    </lineage>
</organism>
<keyword evidence="5 6" id="KW-0472">Membrane</keyword>
<feature type="transmembrane region" description="Helical" evidence="6">
    <location>
        <begin position="151"/>
        <end position="172"/>
    </location>
</feature>
<feature type="transmembrane region" description="Helical" evidence="6">
    <location>
        <begin position="366"/>
        <end position="387"/>
    </location>
</feature>
<feature type="transmembrane region" description="Helical" evidence="6">
    <location>
        <begin position="252"/>
        <end position="273"/>
    </location>
</feature>
<evidence type="ECO:0000256" key="5">
    <source>
        <dbReference type="ARBA" id="ARBA00023136"/>
    </source>
</evidence>
<feature type="transmembrane region" description="Helical" evidence="6">
    <location>
        <begin position="448"/>
        <end position="465"/>
    </location>
</feature>
<feature type="transmembrane region" description="Helical" evidence="6">
    <location>
        <begin position="117"/>
        <end position="139"/>
    </location>
</feature>
<dbReference type="InterPro" id="IPR050833">
    <property type="entry name" value="Poly_Biosynth_Transport"/>
</dbReference>
<keyword evidence="8" id="KW-1185">Reference proteome</keyword>
<keyword evidence="2" id="KW-1003">Cell membrane</keyword>
<evidence type="ECO:0000313" key="7">
    <source>
        <dbReference type="EMBL" id="RKF14743.1"/>
    </source>
</evidence>
<dbReference type="AlphaFoldDB" id="A0A3A8B9E3"/>
<dbReference type="Proteomes" id="UP000281128">
    <property type="component" value="Unassembled WGS sequence"/>
</dbReference>
<gene>
    <name evidence="7" type="ORF">D6850_07640</name>
</gene>
<evidence type="ECO:0000256" key="4">
    <source>
        <dbReference type="ARBA" id="ARBA00022989"/>
    </source>
</evidence>
<dbReference type="PANTHER" id="PTHR30250">
    <property type="entry name" value="PST FAMILY PREDICTED COLANIC ACID TRANSPORTER"/>
    <property type="match status" value="1"/>
</dbReference>
<feature type="transmembrane region" description="Helical" evidence="6">
    <location>
        <begin position="294"/>
        <end position="316"/>
    </location>
</feature>
<dbReference type="InterPro" id="IPR002797">
    <property type="entry name" value="Polysacc_synth"/>
</dbReference>
<evidence type="ECO:0000256" key="3">
    <source>
        <dbReference type="ARBA" id="ARBA00022692"/>
    </source>
</evidence>
<proteinExistence type="predicted"/>
<protein>
    <submittedName>
        <fullName evidence="7">Uncharacterized protein</fullName>
    </submittedName>
</protein>
<evidence type="ECO:0000313" key="8">
    <source>
        <dbReference type="Proteomes" id="UP000281128"/>
    </source>
</evidence>
<dbReference type="EMBL" id="RAPE01000002">
    <property type="protein sequence ID" value="RKF14743.1"/>
    <property type="molecule type" value="Genomic_DNA"/>
</dbReference>
<feature type="transmembrane region" description="Helical" evidence="6">
    <location>
        <begin position="178"/>
        <end position="197"/>
    </location>
</feature>